<dbReference type="InterPro" id="IPR000335">
    <property type="entry name" value="Bleomycin-R"/>
</dbReference>
<sequence length="122" mass="14225">MFTDIIAKLPMRQKELTSAFYKKLGFTVFGNEFDHYLMLQKDNLQLHFFEFKNLVPGENYGQIYIRTTSIENLYNTFIENKVPIHPNGNLAEKPWGQKEFSIIDPDNNLITFGKTLNKSSTI</sequence>
<organism evidence="2 3">
    <name type="scientific">Elizabethkingia meningoseptica</name>
    <name type="common">Chryseobacterium meningosepticum</name>
    <dbReference type="NCBI Taxonomy" id="238"/>
    <lineage>
        <taxon>Bacteria</taxon>
        <taxon>Pseudomonadati</taxon>
        <taxon>Bacteroidota</taxon>
        <taxon>Flavobacteriia</taxon>
        <taxon>Flavobacteriales</taxon>
        <taxon>Weeksellaceae</taxon>
        <taxon>Elizabethkingia</taxon>
    </lineage>
</organism>
<evidence type="ECO:0000313" key="3">
    <source>
        <dbReference type="Proteomes" id="UP000188947"/>
    </source>
</evidence>
<evidence type="ECO:0000256" key="1">
    <source>
        <dbReference type="ARBA" id="ARBA00023251"/>
    </source>
</evidence>
<evidence type="ECO:0000313" key="2">
    <source>
        <dbReference type="EMBL" id="OOH95236.1"/>
    </source>
</evidence>
<dbReference type="EMBL" id="MPOG01000011">
    <property type="protein sequence ID" value="OOH95236.1"/>
    <property type="molecule type" value="Genomic_DNA"/>
</dbReference>
<proteinExistence type="predicted"/>
<dbReference type="AlphaFoldDB" id="A0A1V3TZG9"/>
<keyword evidence="3" id="KW-1185">Reference proteome</keyword>
<reference evidence="2 3" key="1">
    <citation type="submission" date="2016-11" db="EMBL/GenBank/DDBJ databases">
        <title>Genome sequence and comparative genomic analysis of clinical strain Elizabethkingia meningoseptica 61421 PRCM.</title>
        <authorList>
            <person name="Wang M."/>
            <person name="Hu S."/>
            <person name="Cao L."/>
            <person name="Jiang T."/>
            <person name="Zhou Y."/>
            <person name="Ming D."/>
        </authorList>
    </citation>
    <scope>NUCLEOTIDE SEQUENCE [LARGE SCALE GENOMIC DNA]</scope>
    <source>
        <strain evidence="2 3">61421 PRCM</strain>
    </source>
</reference>
<dbReference type="SUPFAM" id="SSF54593">
    <property type="entry name" value="Glyoxalase/Bleomycin resistance protein/Dihydroxybiphenyl dioxygenase"/>
    <property type="match status" value="1"/>
</dbReference>
<keyword evidence="1" id="KW-0046">Antibiotic resistance</keyword>
<dbReference type="GO" id="GO:0046677">
    <property type="term" value="P:response to antibiotic"/>
    <property type="evidence" value="ECO:0007669"/>
    <property type="project" value="UniProtKB-KW"/>
</dbReference>
<comment type="caution">
    <text evidence="2">The sequence shown here is derived from an EMBL/GenBank/DDBJ whole genome shotgun (WGS) entry which is preliminary data.</text>
</comment>
<accession>A0A1V3TZG9</accession>
<dbReference type="InterPro" id="IPR029068">
    <property type="entry name" value="Glyas_Bleomycin-R_OHBP_Dase"/>
</dbReference>
<protein>
    <submittedName>
        <fullName evidence="2">Bleomycin resistance family protein</fullName>
    </submittedName>
</protein>
<dbReference type="Proteomes" id="UP000188947">
    <property type="component" value="Unassembled WGS sequence"/>
</dbReference>
<dbReference type="CDD" id="cd08349">
    <property type="entry name" value="BLMA_like"/>
    <property type="match status" value="1"/>
</dbReference>
<dbReference type="RefSeq" id="WP_077564649.1">
    <property type="nucleotide sequence ID" value="NZ_JACLFQ010000005.1"/>
</dbReference>
<dbReference type="OrthoDB" id="66829at2"/>
<dbReference type="Gene3D" id="3.10.180.10">
    <property type="entry name" value="2,3-Dihydroxybiphenyl 1,2-Dioxygenase, domain 1"/>
    <property type="match status" value="1"/>
</dbReference>
<name>A0A1V3TZG9_ELIME</name>
<gene>
    <name evidence="2" type="ORF">BMF97_10370</name>
</gene>